<dbReference type="Pfam" id="PF14559">
    <property type="entry name" value="TPR_19"/>
    <property type="match status" value="1"/>
</dbReference>
<sequence>MTTTPQTRALHRAGGIHVFHRPGTTPWTLVVFGPRQPIVTEDRWWGSSLGRQEGVDLIGVATTDPDWFPRDLMETVLPAIRAAARPDLVTYGFDMGGYGALKYAAGLGARGALGFSPHFSIDPADGTTGEIGAAHFDPRRHAGMRIAPGDYPDGALVLWDPGVGADDRQARAIAALPGIRAVKLRLAGHMTALLLPEARQLLPVCEHLIAGRTEEAVAAIRLARRQSPTVLLAAAAMLEAHGHPHWAAATQQRALARRVDPVRALRARADALARTARPEAEIAALRGWIEAAPQDPEPRLRLVERLGRINLLAEAVAAARDALAAGIADDRLPGMLEETGGALTAAPAREERPAPRLLGESDSLRLWFWPGEGPASLVVFTPASAAPVEPEGWWFRGQVAPLGWSTLVFAAHRPTWYPGAEMAALLPQALAALPRGPRITFGAGMGGYAALKYGRAMSAKASIAFAPVFSLDPVAVPRDPRTARQFDAERNADMTVRRADLARLPVIVYDPLVPHDRAQARRLAAMPRILAVPLRRGGSGVASVLAETGRLGPLLHAALAEDGPGVVAVLREARLRSPGLRRAVAMAAEARGHAGWAAALRGKAPVKPAPSGPPPAPPPVVADRHFAVQANTLRAQRRYDAEAALLRRWIAAIPAAARPRVALAQCLQRLGQVPAAALALFDAIRDGVRDEAIGAALIGLLPRLECTEAMSAAAASALAAAPADAAMLALSGEIALWAGQPADAERRFLAALAQEPAQRGAALGLAMLEPDPAPDQAAGPYLAALLSGLAEHPATETEWHAVIDRLSQGGRLQAAVLVGQAALDQHPGGARLVRRMARALVAVGRGEEAILHHRRLIDAQPQQAASWTGMLDALSQLRRHEQGRAVAAEALALHPTDAALAVRHANFLLALDQGAAAEREARRAIALDPSSEGGYLALMDVLRRQERRRDALAVARAGLEALPEAVSIAQRLARMLAEREDYAGAAEIYERLIAMMAHPPQAVWVGLAEVLQAAGRPEEAEAAVRRGLEADPAAQDLRGMLGQMLLSRGEAEAVRSALAQAIDEDAESSAVNFAMAEALLRQGRKREALALLEATAAAAPDHVPTLVRLGQLMLEAGRVPEAGELFTRLTEADPGLAIAWVGLSDAERLRKRIKPALAAYRAAMAAGVDPQTLRALRYRLFGEYDG</sequence>
<accession>A0ABS7A2F3</accession>
<proteinExistence type="predicted"/>
<dbReference type="SUPFAM" id="SSF48452">
    <property type="entry name" value="TPR-like"/>
    <property type="match status" value="3"/>
</dbReference>
<protein>
    <submittedName>
        <fullName evidence="2">Tetratricopeptide repeat protein</fullName>
    </submittedName>
</protein>
<keyword evidence="3" id="KW-1185">Reference proteome</keyword>
<evidence type="ECO:0000256" key="1">
    <source>
        <dbReference type="PROSITE-ProRule" id="PRU00339"/>
    </source>
</evidence>
<dbReference type="PANTHER" id="PTHR12558">
    <property type="entry name" value="CELL DIVISION CYCLE 16,23,27"/>
    <property type="match status" value="1"/>
</dbReference>
<dbReference type="SMART" id="SM00028">
    <property type="entry name" value="TPR"/>
    <property type="match status" value="7"/>
</dbReference>
<organism evidence="2 3">
    <name type="scientific">Roseomonas alba</name>
    <dbReference type="NCBI Taxonomy" id="2846776"/>
    <lineage>
        <taxon>Bacteria</taxon>
        <taxon>Pseudomonadati</taxon>
        <taxon>Pseudomonadota</taxon>
        <taxon>Alphaproteobacteria</taxon>
        <taxon>Acetobacterales</taxon>
        <taxon>Roseomonadaceae</taxon>
        <taxon>Roseomonas</taxon>
    </lineage>
</organism>
<dbReference type="Proteomes" id="UP001196565">
    <property type="component" value="Unassembled WGS sequence"/>
</dbReference>
<dbReference type="EMBL" id="JAHYBZ010000001">
    <property type="protein sequence ID" value="MBW6396464.1"/>
    <property type="molecule type" value="Genomic_DNA"/>
</dbReference>
<keyword evidence="1" id="KW-0802">TPR repeat</keyword>
<dbReference type="InterPro" id="IPR029058">
    <property type="entry name" value="AB_hydrolase_fold"/>
</dbReference>
<evidence type="ECO:0000313" key="3">
    <source>
        <dbReference type="Proteomes" id="UP001196565"/>
    </source>
</evidence>
<comment type="caution">
    <text evidence="2">The sequence shown here is derived from an EMBL/GenBank/DDBJ whole genome shotgun (WGS) entry which is preliminary data.</text>
</comment>
<reference evidence="2 3" key="1">
    <citation type="submission" date="2021-07" db="EMBL/GenBank/DDBJ databases">
        <authorList>
            <person name="So Y."/>
        </authorList>
    </citation>
    <scope>NUCLEOTIDE SEQUENCE [LARGE SCALE GENOMIC DNA]</scope>
    <source>
        <strain evidence="2 3">HJA6</strain>
    </source>
</reference>
<dbReference type="Pfam" id="PF13432">
    <property type="entry name" value="TPR_16"/>
    <property type="match status" value="1"/>
</dbReference>
<gene>
    <name evidence="2" type="ORF">KPL78_01335</name>
</gene>
<dbReference type="InterPro" id="IPR019734">
    <property type="entry name" value="TPR_rpt"/>
</dbReference>
<dbReference type="PANTHER" id="PTHR12558:SF13">
    <property type="entry name" value="CELL DIVISION CYCLE PROTEIN 27 HOMOLOG"/>
    <property type="match status" value="1"/>
</dbReference>
<dbReference type="Gene3D" id="1.25.40.10">
    <property type="entry name" value="Tetratricopeptide repeat domain"/>
    <property type="match status" value="3"/>
</dbReference>
<evidence type="ECO:0000313" key="2">
    <source>
        <dbReference type="EMBL" id="MBW6396464.1"/>
    </source>
</evidence>
<dbReference type="PROSITE" id="PS50005">
    <property type="entry name" value="TPR"/>
    <property type="match status" value="1"/>
</dbReference>
<name>A0ABS7A2F3_9PROT</name>
<feature type="repeat" description="TPR" evidence="1">
    <location>
        <begin position="1103"/>
        <end position="1136"/>
    </location>
</feature>
<dbReference type="RefSeq" id="WP_219760843.1">
    <property type="nucleotide sequence ID" value="NZ_JAHYBZ010000001.1"/>
</dbReference>
<dbReference type="SUPFAM" id="SSF53474">
    <property type="entry name" value="alpha/beta-Hydrolases"/>
    <property type="match status" value="1"/>
</dbReference>
<dbReference type="InterPro" id="IPR011990">
    <property type="entry name" value="TPR-like_helical_dom_sf"/>
</dbReference>